<keyword evidence="4" id="KW-1185">Reference proteome</keyword>
<dbReference type="Gene3D" id="2.40.128.110">
    <property type="entry name" value="Lipid/polyisoprenoid-binding, YceI-like"/>
    <property type="match status" value="1"/>
</dbReference>
<evidence type="ECO:0000259" key="2">
    <source>
        <dbReference type="SMART" id="SM00867"/>
    </source>
</evidence>
<proteinExistence type="inferred from homology"/>
<reference evidence="4" key="1">
    <citation type="journal article" date="2019" name="Int. J. Syst. Evol. Microbiol.">
        <title>The Global Catalogue of Microorganisms (GCM) 10K type strain sequencing project: providing services to taxonomists for standard genome sequencing and annotation.</title>
        <authorList>
            <consortium name="The Broad Institute Genomics Platform"/>
            <consortium name="The Broad Institute Genome Sequencing Center for Infectious Disease"/>
            <person name="Wu L."/>
            <person name="Ma J."/>
        </authorList>
    </citation>
    <scope>NUCLEOTIDE SEQUENCE [LARGE SCALE GENOMIC DNA]</scope>
    <source>
        <strain evidence="4">CGMCC 4.7643</strain>
    </source>
</reference>
<dbReference type="PANTHER" id="PTHR34406:SF1">
    <property type="entry name" value="PROTEIN YCEI"/>
    <property type="match status" value="1"/>
</dbReference>
<evidence type="ECO:0000313" key="3">
    <source>
        <dbReference type="EMBL" id="MFD2459938.1"/>
    </source>
</evidence>
<evidence type="ECO:0000313" key="4">
    <source>
        <dbReference type="Proteomes" id="UP001597419"/>
    </source>
</evidence>
<protein>
    <submittedName>
        <fullName evidence="3">YceI family protein</fullName>
    </submittedName>
</protein>
<dbReference type="SMART" id="SM00867">
    <property type="entry name" value="YceI"/>
    <property type="match status" value="1"/>
</dbReference>
<dbReference type="PANTHER" id="PTHR34406">
    <property type="entry name" value="PROTEIN YCEI"/>
    <property type="match status" value="1"/>
</dbReference>
<dbReference type="Pfam" id="PF04264">
    <property type="entry name" value="YceI"/>
    <property type="match status" value="1"/>
</dbReference>
<sequence>MSATTEIPGYVAAKWTIDTAHSNIAYTVKHLGLAKSRGNFTAFTGTVVTAEDILGSSVTVEIDAASVASGVDGRDEHLKAEDFFHVAEHPTITFTSTGIRAEGGDDYLLDGELTWRGKTVPVTLQAEFNGIGVNPANNNATTLGVSASATVNRRDFGIGPEGNAFLSEKVKIDIELQAYLEA</sequence>
<feature type="domain" description="Lipid/polyisoprenoid-binding YceI-like" evidence="2">
    <location>
        <begin position="14"/>
        <end position="179"/>
    </location>
</feature>
<name>A0ABW5GFZ2_9PSEU</name>
<dbReference type="RefSeq" id="WP_345402717.1">
    <property type="nucleotide sequence ID" value="NZ_BAABHG010000014.1"/>
</dbReference>
<dbReference type="SUPFAM" id="SSF101874">
    <property type="entry name" value="YceI-like"/>
    <property type="match status" value="1"/>
</dbReference>
<evidence type="ECO:0000256" key="1">
    <source>
        <dbReference type="ARBA" id="ARBA00008812"/>
    </source>
</evidence>
<dbReference type="Proteomes" id="UP001597419">
    <property type="component" value="Unassembled WGS sequence"/>
</dbReference>
<gene>
    <name evidence="3" type="ORF">ACFSYJ_15100</name>
</gene>
<dbReference type="InterPro" id="IPR036761">
    <property type="entry name" value="TTHA0802/YceI-like_sf"/>
</dbReference>
<dbReference type="EMBL" id="JBHUKU010000007">
    <property type="protein sequence ID" value="MFD2459938.1"/>
    <property type="molecule type" value="Genomic_DNA"/>
</dbReference>
<comment type="similarity">
    <text evidence="1">Belongs to the UPF0312 family.</text>
</comment>
<organism evidence="3 4">
    <name type="scientific">Amycolatopsis samaneae</name>
    <dbReference type="NCBI Taxonomy" id="664691"/>
    <lineage>
        <taxon>Bacteria</taxon>
        <taxon>Bacillati</taxon>
        <taxon>Actinomycetota</taxon>
        <taxon>Actinomycetes</taxon>
        <taxon>Pseudonocardiales</taxon>
        <taxon>Pseudonocardiaceae</taxon>
        <taxon>Amycolatopsis</taxon>
    </lineage>
</organism>
<comment type="caution">
    <text evidence="3">The sequence shown here is derived from an EMBL/GenBank/DDBJ whole genome shotgun (WGS) entry which is preliminary data.</text>
</comment>
<accession>A0ABW5GFZ2</accession>
<dbReference type="InterPro" id="IPR007372">
    <property type="entry name" value="Lipid/polyisoprenoid-bd_YceI"/>
</dbReference>